<dbReference type="PANTHER" id="PTHR33231">
    <property type="entry name" value="30S RIBOSOMAL PROTEIN"/>
    <property type="match status" value="1"/>
</dbReference>
<dbReference type="InterPro" id="IPR050574">
    <property type="entry name" value="HPF/YfiA_ribosome-assoc"/>
</dbReference>
<dbReference type="Gene3D" id="3.30.505.50">
    <property type="entry name" value="Sigma 54 modulation/S30EA ribosomal protein, C-terminal domain"/>
    <property type="match status" value="1"/>
</dbReference>
<dbReference type="GO" id="GO:0022627">
    <property type="term" value="C:cytosolic small ribosomal subunit"/>
    <property type="evidence" value="ECO:0007669"/>
    <property type="project" value="TreeGrafter"/>
</dbReference>
<dbReference type="RefSeq" id="WP_089270972.1">
    <property type="nucleotide sequence ID" value="NZ_FZOC01000001.1"/>
</dbReference>
<accession>A0A238XN43</accession>
<comment type="subunit">
    <text evidence="4">Interacts with 100S ribosomes.</text>
</comment>
<comment type="similarity">
    <text evidence="4">Belongs to the HPF/YfiA ribosome-associated protein family. Long HPF subfamily.</text>
</comment>
<keyword evidence="4" id="KW-0963">Cytoplasm</keyword>
<dbReference type="InterPro" id="IPR032528">
    <property type="entry name" value="Ribosom_S30AE_C"/>
</dbReference>
<dbReference type="Gene3D" id="3.30.160.100">
    <property type="entry name" value="Ribosome hibernation promotion factor-like"/>
    <property type="match status" value="1"/>
</dbReference>
<evidence type="ECO:0000256" key="5">
    <source>
        <dbReference type="SAM" id="Coils"/>
    </source>
</evidence>
<reference evidence="7 8" key="1">
    <citation type="submission" date="2017-06" db="EMBL/GenBank/DDBJ databases">
        <authorList>
            <person name="Kim H.J."/>
            <person name="Triplett B.A."/>
        </authorList>
    </citation>
    <scope>NUCLEOTIDE SEQUENCE [LARGE SCALE GENOMIC DNA]</scope>
    <source>
        <strain evidence="7 8">DSM 13116</strain>
    </source>
</reference>
<organism evidence="7 8">
    <name type="scientific">Humidesulfovibrio mexicanus</name>
    <dbReference type="NCBI Taxonomy" id="147047"/>
    <lineage>
        <taxon>Bacteria</taxon>
        <taxon>Pseudomonadati</taxon>
        <taxon>Thermodesulfobacteriota</taxon>
        <taxon>Desulfovibrionia</taxon>
        <taxon>Desulfovibrionales</taxon>
        <taxon>Desulfovibrionaceae</taxon>
        <taxon>Humidesulfovibrio</taxon>
    </lineage>
</organism>
<dbReference type="GO" id="GO:0045900">
    <property type="term" value="P:negative regulation of translational elongation"/>
    <property type="evidence" value="ECO:0007669"/>
    <property type="project" value="TreeGrafter"/>
</dbReference>
<dbReference type="NCBIfam" id="TIGR00741">
    <property type="entry name" value="yfiA"/>
    <property type="match status" value="1"/>
</dbReference>
<evidence type="ECO:0000313" key="7">
    <source>
        <dbReference type="EMBL" id="SNR60347.1"/>
    </source>
</evidence>
<name>A0A238XN43_9BACT</name>
<dbReference type="InterPro" id="IPR038416">
    <property type="entry name" value="Ribosom_S30AE_C_sf"/>
</dbReference>
<dbReference type="HAMAP" id="MF_00839">
    <property type="entry name" value="HPF"/>
    <property type="match status" value="1"/>
</dbReference>
<evidence type="ECO:0000313" key="8">
    <source>
        <dbReference type="Proteomes" id="UP000198324"/>
    </source>
</evidence>
<dbReference type="Proteomes" id="UP000198324">
    <property type="component" value="Unassembled WGS sequence"/>
</dbReference>
<dbReference type="InterPro" id="IPR036567">
    <property type="entry name" value="RHF-like"/>
</dbReference>
<evidence type="ECO:0000259" key="6">
    <source>
        <dbReference type="Pfam" id="PF16321"/>
    </source>
</evidence>
<dbReference type="PANTHER" id="PTHR33231:SF1">
    <property type="entry name" value="30S RIBOSOMAL PROTEIN"/>
    <property type="match status" value="1"/>
</dbReference>
<dbReference type="CDD" id="cd00552">
    <property type="entry name" value="RaiA"/>
    <property type="match status" value="1"/>
</dbReference>
<dbReference type="GO" id="GO:0043024">
    <property type="term" value="F:ribosomal small subunit binding"/>
    <property type="evidence" value="ECO:0007669"/>
    <property type="project" value="TreeGrafter"/>
</dbReference>
<sequence>MNISFAFKNFEPSDHLKEYATSRFEKMAKFIGDTIETELQINLSVEKFRHKAEVVLAADNLHISAYEESEDMYSTIDQVLDKLEAQLKKMRERHKERRRAGTPRAARMDVISFTDEGSGRTPTIKESDNFEPKPMSVDEAAMQLESRKFEFLVFRNAETARVNVLYRTKNGDFGLIDPGN</sequence>
<dbReference type="Pfam" id="PF02482">
    <property type="entry name" value="Ribosomal_S30AE"/>
    <property type="match status" value="1"/>
</dbReference>
<dbReference type="Pfam" id="PF16321">
    <property type="entry name" value="Ribosom_S30AE_C"/>
    <property type="match status" value="1"/>
</dbReference>
<protein>
    <recommendedName>
        <fullName evidence="3 4">Ribosome hibernation promoting factor</fullName>
        <shortName evidence="4">HPF</shortName>
    </recommendedName>
</protein>
<comment type="function">
    <text evidence="4">Required for dimerization of active 70S ribosomes into 100S ribosomes in stationary phase; 100S ribosomes are translationally inactive and sometimes present during exponential growth.</text>
</comment>
<feature type="coiled-coil region" evidence="5">
    <location>
        <begin position="66"/>
        <end position="100"/>
    </location>
</feature>
<dbReference type="AlphaFoldDB" id="A0A238XN43"/>
<dbReference type="EMBL" id="FZOC01000001">
    <property type="protein sequence ID" value="SNR60347.1"/>
    <property type="molecule type" value="Genomic_DNA"/>
</dbReference>
<evidence type="ECO:0000256" key="4">
    <source>
        <dbReference type="HAMAP-Rule" id="MF_00839"/>
    </source>
</evidence>
<dbReference type="SUPFAM" id="SSF69754">
    <property type="entry name" value="Ribosome binding protein Y (YfiA homologue)"/>
    <property type="match status" value="1"/>
</dbReference>
<comment type="subunit">
    <text evidence="2">Associates exclusively with 100S ribosomes, which are dimers of 70S ribosomes.</text>
</comment>
<dbReference type="InterPro" id="IPR003489">
    <property type="entry name" value="RHF/RaiA"/>
</dbReference>
<evidence type="ECO:0000256" key="1">
    <source>
        <dbReference type="ARBA" id="ARBA00022845"/>
    </source>
</evidence>
<dbReference type="InterPro" id="IPR034694">
    <property type="entry name" value="HPF_long/plastid"/>
</dbReference>
<keyword evidence="1 4" id="KW-0810">Translation regulation</keyword>
<keyword evidence="8" id="KW-1185">Reference proteome</keyword>
<gene>
    <name evidence="4" type="primary">hpf</name>
    <name evidence="7" type="ORF">SAMN04488503_0289</name>
</gene>
<evidence type="ECO:0000256" key="2">
    <source>
        <dbReference type="ARBA" id="ARBA00038695"/>
    </source>
</evidence>
<evidence type="ECO:0000256" key="3">
    <source>
        <dbReference type="ARBA" id="ARBA00041148"/>
    </source>
</evidence>
<proteinExistence type="inferred from homology"/>
<comment type="subcellular location">
    <subcellularLocation>
        <location evidence="4">Cytoplasm</location>
    </subcellularLocation>
</comment>
<feature type="domain" description="Sigma 54 modulation/S30EA ribosomal protein C-terminal" evidence="6">
    <location>
        <begin position="121"/>
        <end position="175"/>
    </location>
</feature>
<keyword evidence="5" id="KW-0175">Coiled coil</keyword>
<dbReference type="OrthoDB" id="9794975at2"/>